<evidence type="ECO:0000256" key="6">
    <source>
        <dbReference type="SAM" id="MobiDB-lite"/>
    </source>
</evidence>
<organism evidence="9 10">
    <name type="scientific">Streptomyces autolyticus</name>
    <dbReference type="NCBI Taxonomy" id="75293"/>
    <lineage>
        <taxon>Bacteria</taxon>
        <taxon>Bacillati</taxon>
        <taxon>Actinomycetota</taxon>
        <taxon>Actinomycetes</taxon>
        <taxon>Kitasatosporales</taxon>
        <taxon>Streptomycetaceae</taxon>
        <taxon>Streptomyces</taxon>
    </lineage>
</organism>
<proteinExistence type="predicted"/>
<evidence type="ECO:0000256" key="5">
    <source>
        <dbReference type="ARBA" id="ARBA00023136"/>
    </source>
</evidence>
<feature type="transmembrane region" description="Helical" evidence="7">
    <location>
        <begin position="83"/>
        <end position="104"/>
    </location>
</feature>
<keyword evidence="10" id="KW-1185">Reference proteome</keyword>
<dbReference type="Proteomes" id="UP000187851">
    <property type="component" value="Chromosome"/>
</dbReference>
<feature type="domain" description="Cytochrome b561 bacterial/Ni-hydrogenase" evidence="8">
    <location>
        <begin position="39"/>
        <end position="205"/>
    </location>
</feature>
<dbReference type="InterPro" id="IPR011577">
    <property type="entry name" value="Cyt_b561_bac/Ni-Hgenase"/>
</dbReference>
<evidence type="ECO:0000313" key="9">
    <source>
        <dbReference type="EMBL" id="AQA10994.1"/>
    </source>
</evidence>
<feature type="transmembrane region" description="Helical" evidence="7">
    <location>
        <begin position="185"/>
        <end position="203"/>
    </location>
</feature>
<keyword evidence="5 7" id="KW-0472">Membrane</keyword>
<dbReference type="PANTHER" id="PTHR30074:SF6">
    <property type="entry name" value="FORMATE DEHYDROGENASE GAMMA SUBUNIT"/>
    <property type="match status" value="1"/>
</dbReference>
<feature type="region of interest" description="Disordered" evidence="6">
    <location>
        <begin position="228"/>
        <end position="265"/>
    </location>
</feature>
<evidence type="ECO:0000313" key="10">
    <source>
        <dbReference type="Proteomes" id="UP000187851"/>
    </source>
</evidence>
<name>A0ABM6HAT4_9ACTN</name>
<dbReference type="SUPFAM" id="SSF81342">
    <property type="entry name" value="Transmembrane di-heme cytochromes"/>
    <property type="match status" value="1"/>
</dbReference>
<feature type="region of interest" description="Disordered" evidence="6">
    <location>
        <begin position="1"/>
        <end position="39"/>
    </location>
</feature>
<protein>
    <submittedName>
        <fullName evidence="9">Formate dehydrogenase</fullName>
    </submittedName>
</protein>
<feature type="compositionally biased region" description="Basic and acidic residues" evidence="6">
    <location>
        <begin position="239"/>
        <end position="265"/>
    </location>
</feature>
<dbReference type="Pfam" id="PF01292">
    <property type="entry name" value="Ni_hydr_CYTB"/>
    <property type="match status" value="1"/>
</dbReference>
<feature type="transmembrane region" description="Helical" evidence="7">
    <location>
        <begin position="147"/>
        <end position="173"/>
    </location>
</feature>
<dbReference type="Gene3D" id="1.20.950.20">
    <property type="entry name" value="Transmembrane di-heme cytochromes, Chain C"/>
    <property type="match status" value="1"/>
</dbReference>
<keyword evidence="4 7" id="KW-1133">Transmembrane helix</keyword>
<sequence length="265" mass="28926">MTSTPGSAGRTDATMTPPPERAVPPPRRAGGRDGSRVPRFSPAERWVHRTTALLLGMCVFSAGCLYLPALAELVGRRALVVTIHEWTGILTPVPALLGLVSRAFRADLTRINRFGPQDRVWLRAALRRDHRRQERPAGKFNAGQKLYASYIAGAVLVMAGTGLLMWFTGLAPLVWRTSATFVHDWLALAVVAVLIGHIGKAFADPEARRGMRTGRVERAWAAREHPLWRPDEDLGDGLGDGHGDGPGDGHADAEHQIGGHERRVR</sequence>
<keyword evidence="2" id="KW-1003">Cell membrane</keyword>
<evidence type="ECO:0000256" key="3">
    <source>
        <dbReference type="ARBA" id="ARBA00022692"/>
    </source>
</evidence>
<dbReference type="EMBL" id="CP019458">
    <property type="protein sequence ID" value="AQA10994.1"/>
    <property type="molecule type" value="Genomic_DNA"/>
</dbReference>
<dbReference type="InterPro" id="IPR016174">
    <property type="entry name" value="Di-haem_cyt_TM"/>
</dbReference>
<evidence type="ECO:0000256" key="2">
    <source>
        <dbReference type="ARBA" id="ARBA00022475"/>
    </source>
</evidence>
<evidence type="ECO:0000256" key="7">
    <source>
        <dbReference type="SAM" id="Phobius"/>
    </source>
</evidence>
<accession>A0ABM6HAT4</accession>
<comment type="subcellular location">
    <subcellularLocation>
        <location evidence="1">Cell membrane</location>
        <topology evidence="1">Multi-pass membrane protein</topology>
    </subcellularLocation>
</comment>
<evidence type="ECO:0000259" key="8">
    <source>
        <dbReference type="Pfam" id="PF01292"/>
    </source>
</evidence>
<evidence type="ECO:0000256" key="1">
    <source>
        <dbReference type="ARBA" id="ARBA00004651"/>
    </source>
</evidence>
<dbReference type="PANTHER" id="PTHR30074">
    <property type="entry name" value="FORMATE DEHYDROGENASE, NITRATE-INDUCIBLE, CYTOCHROME B556 FDN SUBUNIT"/>
    <property type="match status" value="1"/>
</dbReference>
<dbReference type="InterPro" id="IPR051817">
    <property type="entry name" value="FDH_cytochrome_b556_subunit"/>
</dbReference>
<gene>
    <name evidence="9" type="ORF">BV401_11415</name>
</gene>
<reference evidence="9 10" key="1">
    <citation type="journal article" date="2017" name="J. Biotechnol.">
        <title>The complete genome sequence of Streptomyces autolyticus CGMCC 0516, the producer of geldanamycin, autolytimycin, reblastatin and elaiophylin.</title>
        <authorList>
            <person name="Yin M."/>
            <person name="Jiang M."/>
            <person name="Ren Z."/>
            <person name="Dong Y."/>
            <person name="Lu T."/>
        </authorList>
    </citation>
    <scope>NUCLEOTIDE SEQUENCE [LARGE SCALE GENOMIC DNA]</scope>
    <source>
        <strain evidence="9 10">CGMCC0516</strain>
    </source>
</reference>
<keyword evidence="3 7" id="KW-0812">Transmembrane</keyword>
<feature type="compositionally biased region" description="Pro residues" evidence="6">
    <location>
        <begin position="16"/>
        <end position="27"/>
    </location>
</feature>
<evidence type="ECO:0000256" key="4">
    <source>
        <dbReference type="ARBA" id="ARBA00022989"/>
    </source>
</evidence>
<feature type="transmembrane region" description="Helical" evidence="7">
    <location>
        <begin position="52"/>
        <end position="71"/>
    </location>
</feature>